<dbReference type="RefSeq" id="WP_271429981.1">
    <property type="nucleotide sequence ID" value="NZ_JAQIPB010000011.1"/>
</dbReference>
<sequence>MELINATRMVAGYTMGLEPSGRELLVVAIKGTFRLPQPGEPAGHFALADEQLPLVMADTFTGEPGLSAPVYEADFAPRKQACDILLLGSAHAPQGRPAARVEVGLRVGAWQKTMAVMGPRHWEWSLDRVNASPPGLFVRQPLGYDVAFGGVDAHHADPAEHGAFMANPVGRGFHLHPDRVEGAPLPATEEMARPVQDPRGDYRPMAFGPVGRGWSTRSCFAGTYDDAWLEEHFPFLPPDFDERYYQAAPADQQVPIDHFGGGPVEVLLANLTPEGLTRFTIPHLVAPVHVFPRRGEREDYTAGLDTVVIEPDAQRFTLTWRVARPLKKSMHEIAQVLVGKKGNEWWQQREQMAFPIPVVMVPMEREEARA</sequence>
<proteinExistence type="predicted"/>
<organism evidence="2 3">
    <name type="scientific">Xenophilus arseniciresistens</name>
    <dbReference type="NCBI Taxonomy" id="1283306"/>
    <lineage>
        <taxon>Bacteria</taxon>
        <taxon>Pseudomonadati</taxon>
        <taxon>Pseudomonadota</taxon>
        <taxon>Betaproteobacteria</taxon>
        <taxon>Burkholderiales</taxon>
        <taxon>Comamonadaceae</taxon>
        <taxon>Xenophilus</taxon>
    </lineage>
</organism>
<protein>
    <submittedName>
        <fullName evidence="2">DUF2169 domain-containing protein</fullName>
    </submittedName>
</protein>
<reference evidence="2" key="1">
    <citation type="submission" date="2023-01" db="EMBL/GenBank/DDBJ databases">
        <title>Xenophilus mangrovi sp. nov., isolated from soil of Mangrove nature reserve.</title>
        <authorList>
            <person name="Xu S."/>
            <person name="Liu Z."/>
            <person name="Xu Y."/>
        </authorList>
    </citation>
    <scope>NUCLEOTIDE SEQUENCE</scope>
    <source>
        <strain evidence="2">YW8</strain>
    </source>
</reference>
<dbReference type="InterPro" id="IPR018683">
    <property type="entry name" value="DUF2169"/>
</dbReference>
<keyword evidence="3" id="KW-1185">Reference proteome</keyword>
<feature type="domain" description="DUF2169" evidence="1">
    <location>
        <begin position="21"/>
        <end position="321"/>
    </location>
</feature>
<evidence type="ECO:0000259" key="1">
    <source>
        <dbReference type="Pfam" id="PF09937"/>
    </source>
</evidence>
<dbReference type="Proteomes" id="UP001212602">
    <property type="component" value="Unassembled WGS sequence"/>
</dbReference>
<comment type="caution">
    <text evidence="2">The sequence shown here is derived from an EMBL/GenBank/DDBJ whole genome shotgun (WGS) entry which is preliminary data.</text>
</comment>
<evidence type="ECO:0000313" key="2">
    <source>
        <dbReference type="EMBL" id="MDA7418772.1"/>
    </source>
</evidence>
<dbReference type="EMBL" id="JAQIPB010000011">
    <property type="protein sequence ID" value="MDA7418772.1"/>
    <property type="molecule type" value="Genomic_DNA"/>
</dbReference>
<dbReference type="Pfam" id="PF09937">
    <property type="entry name" value="DUF2169"/>
    <property type="match status" value="1"/>
</dbReference>
<gene>
    <name evidence="2" type="ORF">PGB34_20555</name>
</gene>
<dbReference type="AlphaFoldDB" id="A0AAE3T107"/>
<evidence type="ECO:0000313" key="3">
    <source>
        <dbReference type="Proteomes" id="UP001212602"/>
    </source>
</evidence>
<name>A0AAE3T107_9BURK</name>
<accession>A0AAE3T107</accession>